<protein>
    <submittedName>
        <fullName evidence="1">DUF4359 domain-containing protein</fullName>
    </submittedName>
</protein>
<evidence type="ECO:0000313" key="2">
    <source>
        <dbReference type="Proteomes" id="UP001163152"/>
    </source>
</evidence>
<dbReference type="InterPro" id="IPR025578">
    <property type="entry name" value="DUF4359"/>
</dbReference>
<organism evidence="1 2">
    <name type="scientific">Thermocoleostomius sinensis A174</name>
    <dbReference type="NCBI Taxonomy" id="2016057"/>
    <lineage>
        <taxon>Bacteria</taxon>
        <taxon>Bacillati</taxon>
        <taxon>Cyanobacteriota</taxon>
        <taxon>Cyanophyceae</taxon>
        <taxon>Oculatellales</taxon>
        <taxon>Oculatellaceae</taxon>
        <taxon>Thermocoleostomius</taxon>
    </lineage>
</organism>
<proteinExistence type="predicted"/>
<dbReference type="Pfam" id="PF14271">
    <property type="entry name" value="DUF4359"/>
    <property type="match status" value="1"/>
</dbReference>
<reference evidence="1" key="1">
    <citation type="submission" date="2022-12" db="EMBL/GenBank/DDBJ databases">
        <title>Polyphasic identification of a Novel Hot-Spring Cyanobacterium Ocullathermofonsia sinensis gen nov. sp. nov. and Genomic Insights on its Adaptations to the Thermal Habitat.</title>
        <authorList>
            <person name="Daroch M."/>
            <person name="Tang J."/>
            <person name="Jiang Y."/>
        </authorList>
    </citation>
    <scope>NUCLEOTIDE SEQUENCE</scope>
    <source>
        <strain evidence="1">PKUAC-SCTA174</strain>
    </source>
</reference>
<dbReference type="Proteomes" id="UP001163152">
    <property type="component" value="Chromosome"/>
</dbReference>
<dbReference type="EMBL" id="CP113797">
    <property type="protein sequence ID" value="WAL60158.1"/>
    <property type="molecule type" value="Genomic_DNA"/>
</dbReference>
<gene>
    <name evidence="1" type="ORF">OXH18_23820</name>
</gene>
<dbReference type="KEGG" id="tsin:OXH18_23820"/>
<dbReference type="RefSeq" id="WP_268610013.1">
    <property type="nucleotide sequence ID" value="NZ_CP113797.1"/>
</dbReference>
<keyword evidence="2" id="KW-1185">Reference proteome</keyword>
<sequence>MKNLHGLAFILGASLLGIGVATFVTNPDQASYETYATRRLTAHLQDQVCPQAGILEDVCNSALRDNQPQIRQFIADNTERQNYLFWSIYETDLSAGELVPAVIRTVIPEYHFKTIGVFSSFYTYQAERR</sequence>
<evidence type="ECO:0000313" key="1">
    <source>
        <dbReference type="EMBL" id="WAL60158.1"/>
    </source>
</evidence>
<accession>A0A9E8ZF15</accession>
<dbReference type="AlphaFoldDB" id="A0A9E8ZF15"/>
<name>A0A9E8ZF15_9CYAN</name>